<comment type="caution">
    <text evidence="3">The sequence shown here is derived from an EMBL/GenBank/DDBJ whole genome shotgun (WGS) entry which is preliminary data.</text>
</comment>
<feature type="region of interest" description="Disordered" evidence="2">
    <location>
        <begin position="298"/>
        <end position="325"/>
    </location>
</feature>
<sequence length="731" mass="86196">MVLPSLLLRPGSRLIIHTRLPSRPSISPLISRPFTTTLTRSLRTLEELKRDLKPQPPTEEEVSAAKEAVKRLPQEAHDLLSRKFPLVHEFISPAHSNLLTLSLQPYLNFSDIIKPEPGDEKAPHNPFTVKGMLPIYGTLLPPGYHFAFFNGYTYEEDLSQDGYISIQSPGGPWTRRMWAGGKLTFNKMPDKRDRGNDKGARRGRPLHIGRRGYCHETVEDVQMKGEPGSPNEMMFVYLKRKIWATGFIVKEPTKSPKILEVEDVDEDKVILPDEEVPLIEQRILVYMRQKPVEAIKSAEEAAKPKEQEDPTSEITKEMAPTSKISSRAAKAEFSHTLTPSQQLLFRYSALTFNAHKIHFDTEYTKNVEGHRDLLVHGPLTITFLLEFFRNQILGLEKQWRVCDFQYRNIAPVYVNEKLHLYGRYLPDAPVPIQEQDDYNPRDRLIPMYDEMDTIRKELQRLGLMRFESGADVEDHKARKKELRRMLSMLKKEVEKLEKFNLKPKRIIDYRNYELWAENDRGQVVVKGTALIEDLPAKVELTPEQQWKKYQSEMVRNKKMMQKQQLRAHKDMVRKRRRERKARLRTQQMEREALRREEKEKVWKDVREAIMRGELPQDYQPDFSAVEDKIRELEAKHKQEQDEMLHESYEAEPRPGYRDDESQWKLEVDERYESYDEEDLGEEYENEDDDDDDDDSDDDDESGEEENWDDSEDYREERREEEYDDEDIDRRK</sequence>
<evidence type="ECO:0000313" key="4">
    <source>
        <dbReference type="Proteomes" id="UP001370758"/>
    </source>
</evidence>
<keyword evidence="4" id="KW-1185">Reference proteome</keyword>
<organism evidence="3 4">
    <name type="scientific">Arthrobotrys musiformis</name>
    <dbReference type="NCBI Taxonomy" id="47236"/>
    <lineage>
        <taxon>Eukaryota</taxon>
        <taxon>Fungi</taxon>
        <taxon>Dikarya</taxon>
        <taxon>Ascomycota</taxon>
        <taxon>Pezizomycotina</taxon>
        <taxon>Orbiliomycetes</taxon>
        <taxon>Orbiliales</taxon>
        <taxon>Orbiliaceae</taxon>
        <taxon>Arthrobotrys</taxon>
    </lineage>
</organism>
<dbReference type="Gene3D" id="3.10.129.10">
    <property type="entry name" value="Hotdog Thioesterase"/>
    <property type="match status" value="1"/>
</dbReference>
<evidence type="ECO:0008006" key="5">
    <source>
        <dbReference type="Google" id="ProtNLM"/>
    </source>
</evidence>
<evidence type="ECO:0000256" key="2">
    <source>
        <dbReference type="SAM" id="MobiDB-lite"/>
    </source>
</evidence>
<protein>
    <recommendedName>
        <fullName evidence="5">MaoC-like domain-containing protein</fullName>
    </recommendedName>
</protein>
<evidence type="ECO:0000313" key="3">
    <source>
        <dbReference type="EMBL" id="KAK6511497.1"/>
    </source>
</evidence>
<dbReference type="InterPro" id="IPR029069">
    <property type="entry name" value="HotDog_dom_sf"/>
</dbReference>
<dbReference type="Proteomes" id="UP001370758">
    <property type="component" value="Unassembled WGS sequence"/>
</dbReference>
<dbReference type="SUPFAM" id="SSF54637">
    <property type="entry name" value="Thioesterase/thiol ester dehydrase-isomerase"/>
    <property type="match status" value="1"/>
</dbReference>
<reference evidence="3 4" key="1">
    <citation type="submission" date="2023-08" db="EMBL/GenBank/DDBJ databases">
        <authorList>
            <person name="Palmer J.M."/>
        </authorList>
    </citation>
    <scope>NUCLEOTIDE SEQUENCE [LARGE SCALE GENOMIC DNA]</scope>
    <source>
        <strain evidence="3 4">TWF481</strain>
    </source>
</reference>
<feature type="region of interest" description="Disordered" evidence="2">
    <location>
        <begin position="558"/>
        <end position="587"/>
    </location>
</feature>
<keyword evidence="1" id="KW-0175">Coiled coil</keyword>
<feature type="compositionally biased region" description="Basic and acidic residues" evidence="2">
    <location>
        <begin position="636"/>
        <end position="673"/>
    </location>
</feature>
<feature type="compositionally biased region" description="Acidic residues" evidence="2">
    <location>
        <begin position="721"/>
        <end position="731"/>
    </location>
</feature>
<feature type="compositionally biased region" description="Basic residues" evidence="2">
    <location>
        <begin position="571"/>
        <end position="583"/>
    </location>
</feature>
<dbReference type="InterPro" id="IPR052741">
    <property type="entry name" value="Mitochondrial_HTD2"/>
</dbReference>
<gene>
    <name evidence="3" type="ORF">TWF481_000412</name>
</gene>
<dbReference type="AlphaFoldDB" id="A0AAV9WPH9"/>
<accession>A0AAV9WPH9</accession>
<name>A0AAV9WPH9_9PEZI</name>
<evidence type="ECO:0000256" key="1">
    <source>
        <dbReference type="SAM" id="Coils"/>
    </source>
</evidence>
<feature type="region of interest" description="Disordered" evidence="2">
    <location>
        <begin position="636"/>
        <end position="731"/>
    </location>
</feature>
<dbReference type="PANTHER" id="PTHR28152:SF1">
    <property type="entry name" value="HYDROXYACYL-THIOESTER DEHYDRATASE TYPE 2, MITOCHONDRIAL"/>
    <property type="match status" value="1"/>
</dbReference>
<proteinExistence type="predicted"/>
<dbReference type="EMBL" id="JAVHJL010000001">
    <property type="protein sequence ID" value="KAK6511497.1"/>
    <property type="molecule type" value="Genomic_DNA"/>
</dbReference>
<feature type="compositionally biased region" description="Acidic residues" evidence="2">
    <location>
        <begin position="674"/>
        <end position="713"/>
    </location>
</feature>
<dbReference type="PANTHER" id="PTHR28152">
    <property type="entry name" value="HYDROXYACYL-THIOESTER DEHYDRATASE TYPE 2, MITOCHONDRIAL"/>
    <property type="match status" value="1"/>
</dbReference>
<feature type="compositionally biased region" description="Basic and acidic residues" evidence="2">
    <location>
        <begin position="298"/>
        <end position="308"/>
    </location>
</feature>
<dbReference type="GO" id="GO:0019171">
    <property type="term" value="F:(3R)-hydroxyacyl-[acyl-carrier-protein] dehydratase activity"/>
    <property type="evidence" value="ECO:0007669"/>
    <property type="project" value="TreeGrafter"/>
</dbReference>
<dbReference type="GO" id="GO:0005739">
    <property type="term" value="C:mitochondrion"/>
    <property type="evidence" value="ECO:0007669"/>
    <property type="project" value="TreeGrafter"/>
</dbReference>
<feature type="coiled-coil region" evidence="1">
    <location>
        <begin position="472"/>
        <end position="499"/>
    </location>
</feature>